<dbReference type="PANTHER" id="PTHR43124:SF10">
    <property type="entry name" value="PURINE EFFLUX PUMP PBUE"/>
    <property type="match status" value="1"/>
</dbReference>
<organism evidence="9 10">
    <name type="scientific">Paenibacillus kribbensis</name>
    <dbReference type="NCBI Taxonomy" id="172713"/>
    <lineage>
        <taxon>Bacteria</taxon>
        <taxon>Bacillati</taxon>
        <taxon>Bacillota</taxon>
        <taxon>Bacilli</taxon>
        <taxon>Bacillales</taxon>
        <taxon>Paenibacillaceae</taxon>
        <taxon>Paenibacillus</taxon>
    </lineage>
</organism>
<dbReference type="PANTHER" id="PTHR43124">
    <property type="entry name" value="PURINE EFFLUX PUMP PBUE"/>
    <property type="match status" value="1"/>
</dbReference>
<dbReference type="Gene3D" id="1.20.1250.20">
    <property type="entry name" value="MFS general substrate transporter like domains"/>
    <property type="match status" value="1"/>
</dbReference>
<evidence type="ECO:0000313" key="10">
    <source>
        <dbReference type="Proteomes" id="UP000214666"/>
    </source>
</evidence>
<dbReference type="GO" id="GO:0022857">
    <property type="term" value="F:transmembrane transporter activity"/>
    <property type="evidence" value="ECO:0007669"/>
    <property type="project" value="InterPro"/>
</dbReference>
<feature type="transmembrane region" description="Helical" evidence="7">
    <location>
        <begin position="328"/>
        <end position="348"/>
    </location>
</feature>
<keyword evidence="5 7" id="KW-1133">Transmembrane helix</keyword>
<evidence type="ECO:0000313" key="9">
    <source>
        <dbReference type="EMBL" id="ASR45400.1"/>
    </source>
</evidence>
<keyword evidence="2" id="KW-0813">Transport</keyword>
<sequence>MNFKVVILTLATFTVGLVELIIGGVLPQIAQDLNVSVSTAGQLIMIYALVYAIAGPTLLALTARIERKRLYLWSMFIFILGSLLAFWSPNYAVLFVSRIVTAASGSLIVTLSLTIAVKVVSKAYQARVLGVISMGVSSSIVLGIPAGVLIGNALGWRVLFLIIALLTVVSMVVMNLFMERIPTEHVVPMREQLKSLKNAKVISAHLVTTLTLAGHYTLYAYFTPFLENLMGLNASWVSVAYFVFGLAAVSGGFIGGSLADRFGTAKSILIVVGVFIAVMFLLPFSIHSIYVFAPLLIIWGILSWALSPPMQSYLIEHAPESGSIQQSFNFSALQVGIALGSALGGVVIEHSESVATNAWVGGAFVMVAFVCGVFSITRTGISHTVRGHEHQSVL</sequence>
<feature type="domain" description="Major facilitator superfamily (MFS) profile" evidence="8">
    <location>
        <begin position="4"/>
        <end position="380"/>
    </location>
</feature>
<feature type="transmembrane region" description="Helical" evidence="7">
    <location>
        <begin position="95"/>
        <end position="116"/>
    </location>
</feature>
<dbReference type="RefSeq" id="WP_094153462.1">
    <property type="nucleotide sequence ID" value="NZ_CP020028.1"/>
</dbReference>
<feature type="transmembrane region" description="Helical" evidence="7">
    <location>
        <begin position="156"/>
        <end position="178"/>
    </location>
</feature>
<evidence type="ECO:0000256" key="7">
    <source>
        <dbReference type="SAM" id="Phobius"/>
    </source>
</evidence>
<reference evidence="9 10" key="1">
    <citation type="submission" date="2017-03" db="EMBL/GenBank/DDBJ databases">
        <title>Complete genome sequence of Paenibacillus Kribbensis producing bioflocculants.</title>
        <authorList>
            <person name="Lee H.-G."/>
            <person name="Oh H.-M."/>
        </authorList>
    </citation>
    <scope>NUCLEOTIDE SEQUENCE [LARGE SCALE GENOMIC DNA]</scope>
    <source>
        <strain evidence="9 10">AM49</strain>
    </source>
</reference>
<dbReference type="GO" id="GO:0005886">
    <property type="term" value="C:plasma membrane"/>
    <property type="evidence" value="ECO:0007669"/>
    <property type="project" value="UniProtKB-SubCell"/>
</dbReference>
<evidence type="ECO:0000256" key="4">
    <source>
        <dbReference type="ARBA" id="ARBA00022692"/>
    </source>
</evidence>
<evidence type="ECO:0000256" key="3">
    <source>
        <dbReference type="ARBA" id="ARBA00022475"/>
    </source>
</evidence>
<dbReference type="KEGG" id="pkb:B4V02_01100"/>
<feature type="transmembrane region" description="Helical" evidence="7">
    <location>
        <begin position="290"/>
        <end position="307"/>
    </location>
</feature>
<feature type="transmembrane region" description="Helical" evidence="7">
    <location>
        <begin position="128"/>
        <end position="150"/>
    </location>
</feature>
<dbReference type="InterPro" id="IPR020846">
    <property type="entry name" value="MFS_dom"/>
</dbReference>
<accession>A0A222WG54</accession>
<evidence type="ECO:0000256" key="5">
    <source>
        <dbReference type="ARBA" id="ARBA00022989"/>
    </source>
</evidence>
<name>A0A222WG54_9BACL</name>
<proteinExistence type="predicted"/>
<dbReference type="InterPro" id="IPR036259">
    <property type="entry name" value="MFS_trans_sf"/>
</dbReference>
<dbReference type="STRING" id="172713.GCA_001705305_02914"/>
<dbReference type="InterPro" id="IPR050189">
    <property type="entry name" value="MFS_Efflux_Transporters"/>
</dbReference>
<evidence type="ECO:0000256" key="1">
    <source>
        <dbReference type="ARBA" id="ARBA00004651"/>
    </source>
</evidence>
<dbReference type="Proteomes" id="UP000214666">
    <property type="component" value="Chromosome"/>
</dbReference>
<keyword evidence="4 7" id="KW-0812">Transmembrane</keyword>
<dbReference type="SUPFAM" id="SSF103473">
    <property type="entry name" value="MFS general substrate transporter"/>
    <property type="match status" value="1"/>
</dbReference>
<protein>
    <submittedName>
        <fullName evidence="9">MFS transporter</fullName>
    </submittedName>
</protein>
<feature type="transmembrane region" description="Helical" evidence="7">
    <location>
        <begin position="234"/>
        <end position="255"/>
    </location>
</feature>
<dbReference type="EMBL" id="CP020028">
    <property type="protein sequence ID" value="ASR45400.1"/>
    <property type="molecule type" value="Genomic_DNA"/>
</dbReference>
<dbReference type="Pfam" id="PF07690">
    <property type="entry name" value="MFS_1"/>
    <property type="match status" value="1"/>
</dbReference>
<feature type="transmembrane region" description="Helical" evidence="7">
    <location>
        <begin position="354"/>
        <end position="376"/>
    </location>
</feature>
<dbReference type="CDD" id="cd17324">
    <property type="entry name" value="MFS_NepI_like"/>
    <property type="match status" value="1"/>
</dbReference>
<dbReference type="OrthoDB" id="2727100at2"/>
<dbReference type="PROSITE" id="PS50850">
    <property type="entry name" value="MFS"/>
    <property type="match status" value="1"/>
</dbReference>
<keyword evidence="10" id="KW-1185">Reference proteome</keyword>
<evidence type="ECO:0000259" key="8">
    <source>
        <dbReference type="PROSITE" id="PS50850"/>
    </source>
</evidence>
<evidence type="ECO:0000256" key="6">
    <source>
        <dbReference type="ARBA" id="ARBA00023136"/>
    </source>
</evidence>
<feature type="transmembrane region" description="Helical" evidence="7">
    <location>
        <begin position="267"/>
        <end position="284"/>
    </location>
</feature>
<evidence type="ECO:0000256" key="2">
    <source>
        <dbReference type="ARBA" id="ARBA00022448"/>
    </source>
</evidence>
<dbReference type="AlphaFoldDB" id="A0A222WG54"/>
<feature type="transmembrane region" description="Helical" evidence="7">
    <location>
        <begin position="70"/>
        <end position="89"/>
    </location>
</feature>
<comment type="subcellular location">
    <subcellularLocation>
        <location evidence="1">Cell membrane</location>
        <topology evidence="1">Multi-pass membrane protein</topology>
    </subcellularLocation>
</comment>
<feature type="transmembrane region" description="Helical" evidence="7">
    <location>
        <begin position="199"/>
        <end position="222"/>
    </location>
</feature>
<gene>
    <name evidence="9" type="ORF">B4V02_01100</name>
</gene>
<feature type="transmembrane region" description="Helical" evidence="7">
    <location>
        <begin position="44"/>
        <end position="63"/>
    </location>
</feature>
<keyword evidence="3" id="KW-1003">Cell membrane</keyword>
<keyword evidence="6 7" id="KW-0472">Membrane</keyword>
<dbReference type="InterPro" id="IPR011701">
    <property type="entry name" value="MFS"/>
</dbReference>